<organism evidence="1 2">
    <name type="scientific">Henriciella pelagia</name>
    <dbReference type="NCBI Taxonomy" id="1977912"/>
    <lineage>
        <taxon>Bacteria</taxon>
        <taxon>Pseudomonadati</taxon>
        <taxon>Pseudomonadota</taxon>
        <taxon>Alphaproteobacteria</taxon>
        <taxon>Hyphomonadales</taxon>
        <taxon>Hyphomonadaceae</taxon>
        <taxon>Henriciella</taxon>
    </lineage>
</organism>
<sequence>MRVPVRHWRVLFHNLGRLHVTFETARAEGRSWITWHLRDDGVIWISAWEETEAEKRAKCALPGGFDRTPWTRMEHAFEPSLLAHLGARLASAHVHAALTLTAATSLALKGGASGLACLPLLALPPP</sequence>
<dbReference type="EMBL" id="BMKF01000001">
    <property type="protein sequence ID" value="GGB65685.1"/>
    <property type="molecule type" value="Genomic_DNA"/>
</dbReference>
<gene>
    <name evidence="1" type="ORF">GCM10011503_13150</name>
</gene>
<keyword evidence="2" id="KW-1185">Reference proteome</keyword>
<evidence type="ECO:0000313" key="2">
    <source>
        <dbReference type="Proteomes" id="UP000628854"/>
    </source>
</evidence>
<evidence type="ECO:0000313" key="1">
    <source>
        <dbReference type="EMBL" id="GGB65685.1"/>
    </source>
</evidence>
<dbReference type="Proteomes" id="UP000628854">
    <property type="component" value="Unassembled WGS sequence"/>
</dbReference>
<comment type="caution">
    <text evidence="1">The sequence shown here is derived from an EMBL/GenBank/DDBJ whole genome shotgun (WGS) entry which is preliminary data.</text>
</comment>
<reference evidence="2" key="1">
    <citation type="journal article" date="2019" name="Int. J. Syst. Evol. Microbiol.">
        <title>The Global Catalogue of Microorganisms (GCM) 10K type strain sequencing project: providing services to taxonomists for standard genome sequencing and annotation.</title>
        <authorList>
            <consortium name="The Broad Institute Genomics Platform"/>
            <consortium name="The Broad Institute Genome Sequencing Center for Infectious Disease"/>
            <person name="Wu L."/>
            <person name="Ma J."/>
        </authorList>
    </citation>
    <scope>NUCLEOTIDE SEQUENCE [LARGE SCALE GENOMIC DNA]</scope>
    <source>
        <strain evidence="2">CGMCC 1.15928</strain>
    </source>
</reference>
<name>A0ABQ1JCW0_9PROT</name>
<proteinExistence type="predicted"/>
<accession>A0ABQ1JCW0</accession>
<protein>
    <submittedName>
        <fullName evidence="1">Uncharacterized protein</fullName>
    </submittedName>
</protein>
<dbReference type="RefSeq" id="WP_143434621.1">
    <property type="nucleotide sequence ID" value="NZ_BMKF01000001.1"/>
</dbReference>